<accession>A0A4Q4MFB3</accession>
<proteinExistence type="predicted"/>
<reference evidence="3" key="1">
    <citation type="journal article" date="2019" name="bioRxiv">
        <title>Genomics, evolutionary history and diagnostics of the Alternaria alternata species group including apple and Asian pear pathotypes.</title>
        <authorList>
            <person name="Armitage A.D."/>
            <person name="Cockerton H.M."/>
            <person name="Sreenivasaprasad S."/>
            <person name="Woodhall J.W."/>
            <person name="Lane C.R."/>
            <person name="Harrison R.J."/>
            <person name="Clarkson J.P."/>
        </authorList>
    </citation>
    <scope>NUCLEOTIDE SEQUENCE [LARGE SCALE GENOMIC DNA]</scope>
    <source>
        <strain evidence="3">FERA 1082</strain>
    </source>
</reference>
<evidence type="ECO:0000313" key="2">
    <source>
        <dbReference type="EMBL" id="RYN49861.1"/>
    </source>
</evidence>
<evidence type="ECO:0000256" key="1">
    <source>
        <dbReference type="SAM" id="MobiDB-lite"/>
    </source>
</evidence>
<name>A0A4Q4MFB3_9PLEO</name>
<feature type="region of interest" description="Disordered" evidence="1">
    <location>
        <begin position="1"/>
        <end position="25"/>
    </location>
</feature>
<organism evidence="2 3">
    <name type="scientific">Alternaria tenuissima</name>
    <dbReference type="NCBI Taxonomy" id="119927"/>
    <lineage>
        <taxon>Eukaryota</taxon>
        <taxon>Fungi</taxon>
        <taxon>Dikarya</taxon>
        <taxon>Ascomycota</taxon>
        <taxon>Pezizomycotina</taxon>
        <taxon>Dothideomycetes</taxon>
        <taxon>Pleosporomycetidae</taxon>
        <taxon>Pleosporales</taxon>
        <taxon>Pleosporineae</taxon>
        <taxon>Pleosporaceae</taxon>
        <taxon>Alternaria</taxon>
        <taxon>Alternaria sect. Alternaria</taxon>
        <taxon>Alternaria alternata complex</taxon>
    </lineage>
</organism>
<dbReference type="Proteomes" id="UP000292402">
    <property type="component" value="Unassembled WGS sequence"/>
</dbReference>
<comment type="caution">
    <text evidence="2">The sequence shown here is derived from an EMBL/GenBank/DDBJ whole genome shotgun (WGS) entry which is preliminary data.</text>
</comment>
<sequence>MSSASSGAEGPQTPEDVARDQPEPEIDELGRVRVANKYATIITSRQAYGQLLSPGQRSRMELWVERLPYDWHFEDANTACLIAVTVYKDWLDWSESKAFSWLDKLTKFERRFRIAGVAYHKIPTSESNLRDRSSTCSAIILPPVD</sequence>
<gene>
    <name evidence="2" type="ORF">AA0114_g6278</name>
</gene>
<dbReference type="AlphaFoldDB" id="A0A4Q4MFB3"/>
<dbReference type="EMBL" id="PDXA01000019">
    <property type="protein sequence ID" value="RYN49861.1"/>
    <property type="molecule type" value="Genomic_DNA"/>
</dbReference>
<protein>
    <submittedName>
        <fullName evidence="2">Uncharacterized protein</fullName>
    </submittedName>
</protein>
<evidence type="ECO:0000313" key="3">
    <source>
        <dbReference type="Proteomes" id="UP000292402"/>
    </source>
</evidence>